<dbReference type="InterPro" id="IPR040007">
    <property type="entry name" value="Tho2"/>
</dbReference>
<dbReference type="Pfam" id="PF16134">
    <property type="entry name" value="THOC2_N"/>
    <property type="match status" value="1"/>
</dbReference>
<gene>
    <name evidence="12" type="ORF">TREES_T100018840</name>
</gene>
<sequence length="491" mass="56606">MDEREKEKEKEEDKVEKPPDNQKLGLLEALLKIGDWQHAQNIMDQMPPYYAASHKLIALAICKLIHITIEPLYRRVGVPKGAKGSPVNALQNKRAPKQAESFEDLRRDVFNMFCYLGPHLSHDPILFAKVVRIGKSFMKEILSQIQKYDNLITPVVDSLKYLTSLNYDVLACLASFCGAVFRKYPIDLAGLLQYVANQLKAGKSFDLLILKEVVQKMAGIEITEEMTMEQLEAMTGGEQLKAEPPNKKKKEKERCTALQDKLLEEEKKQMEHVQRVLQRLKLEKDNWLLANKSRERSQCGVKAVNKASSATPKGNSSNGNSGSNSSKAVKENDKDKGKEKEKEKKEKTPATAPEVRVLGKDEQKRRKIDTHPSPSHSSTVKLYINHTPPPLSKSKEREMDKKDLDKSRERSREREKKDEKDRKERKRKIWAARIWQQQEPDFHSRRPSLVQRRGGRDSQTRKVDYNLSSMEITEELCQYFAETERQKEPQW</sequence>
<feature type="compositionally biased region" description="Basic and acidic residues" evidence="8">
    <location>
        <begin position="328"/>
        <end position="348"/>
    </location>
</feature>
<name>L8Y8T5_TUPCH</name>
<dbReference type="GO" id="GO:0032797">
    <property type="term" value="C:SMN complex"/>
    <property type="evidence" value="ECO:0007669"/>
    <property type="project" value="InterPro"/>
</dbReference>
<organism evidence="12 13">
    <name type="scientific">Tupaia chinensis</name>
    <name type="common">Chinese tree shrew</name>
    <name type="synonym">Tupaia belangeri chinensis</name>
    <dbReference type="NCBI Taxonomy" id="246437"/>
    <lineage>
        <taxon>Eukaryota</taxon>
        <taxon>Metazoa</taxon>
        <taxon>Chordata</taxon>
        <taxon>Craniata</taxon>
        <taxon>Vertebrata</taxon>
        <taxon>Euteleostomi</taxon>
        <taxon>Mammalia</taxon>
        <taxon>Eutheria</taxon>
        <taxon>Euarchontoglires</taxon>
        <taxon>Scandentia</taxon>
        <taxon>Tupaiidae</taxon>
        <taxon>Tupaia</taxon>
    </lineage>
</organism>
<dbReference type="InParanoid" id="L8Y8T5"/>
<feature type="compositionally biased region" description="Basic and acidic residues" evidence="8">
    <location>
        <begin position="393"/>
        <end position="422"/>
    </location>
</feature>
<dbReference type="GO" id="GO:0006406">
    <property type="term" value="P:mRNA export from nucleus"/>
    <property type="evidence" value="ECO:0007669"/>
    <property type="project" value="InterPro"/>
</dbReference>
<dbReference type="EMBL" id="KB364364">
    <property type="protein sequence ID" value="ELV12848.1"/>
    <property type="molecule type" value="Genomic_DNA"/>
</dbReference>
<feature type="domain" description="THO complex subunitTHOC2 C-terminal" evidence="9">
    <location>
        <begin position="235"/>
        <end position="295"/>
    </location>
</feature>
<evidence type="ECO:0000256" key="2">
    <source>
        <dbReference type="ARBA" id="ARBA00007857"/>
    </source>
</evidence>
<evidence type="ECO:0000259" key="9">
    <source>
        <dbReference type="Pfam" id="PF11262"/>
    </source>
</evidence>
<evidence type="ECO:0000313" key="13">
    <source>
        <dbReference type="Proteomes" id="UP000011518"/>
    </source>
</evidence>
<evidence type="ECO:0000256" key="1">
    <source>
        <dbReference type="ARBA" id="ARBA00004123"/>
    </source>
</evidence>
<keyword evidence="13" id="KW-1185">Reference proteome</keyword>
<dbReference type="InterPro" id="IPR034754">
    <property type="entry name" value="GEMIN8"/>
</dbReference>
<dbReference type="GO" id="GO:0003729">
    <property type="term" value="F:mRNA binding"/>
    <property type="evidence" value="ECO:0007669"/>
    <property type="project" value="TreeGrafter"/>
</dbReference>
<feature type="domain" description="THO complex subunit 2 N-terminal" evidence="11">
    <location>
        <begin position="5"/>
        <end position="97"/>
    </location>
</feature>
<dbReference type="PANTHER" id="PTHR21597">
    <property type="entry name" value="THO2 PROTEIN"/>
    <property type="match status" value="1"/>
</dbReference>
<evidence type="ECO:0000259" key="10">
    <source>
        <dbReference type="Pfam" id="PF11732"/>
    </source>
</evidence>
<feature type="compositionally biased region" description="Basic and acidic residues" evidence="8">
    <location>
        <begin position="454"/>
        <end position="463"/>
    </location>
</feature>
<dbReference type="GO" id="GO:0000387">
    <property type="term" value="P:spliceosomal snRNP assembly"/>
    <property type="evidence" value="ECO:0007669"/>
    <property type="project" value="InterPro"/>
</dbReference>
<reference evidence="13" key="2">
    <citation type="journal article" date="2013" name="Nat. Commun.">
        <title>Genome of the Chinese tree shrew.</title>
        <authorList>
            <person name="Fan Y."/>
            <person name="Huang Z.Y."/>
            <person name="Cao C.C."/>
            <person name="Chen C.S."/>
            <person name="Chen Y.X."/>
            <person name="Fan D.D."/>
            <person name="He J."/>
            <person name="Hou H.L."/>
            <person name="Hu L."/>
            <person name="Hu X.T."/>
            <person name="Jiang X.T."/>
            <person name="Lai R."/>
            <person name="Lang Y.S."/>
            <person name="Liang B."/>
            <person name="Liao S.G."/>
            <person name="Mu D."/>
            <person name="Ma Y.Y."/>
            <person name="Niu Y.Y."/>
            <person name="Sun X.Q."/>
            <person name="Xia J.Q."/>
            <person name="Xiao J."/>
            <person name="Xiong Z.Q."/>
            <person name="Xu L."/>
            <person name="Yang L."/>
            <person name="Zhang Y."/>
            <person name="Zhao W."/>
            <person name="Zhao X.D."/>
            <person name="Zheng Y.T."/>
            <person name="Zhou J.M."/>
            <person name="Zhu Y.B."/>
            <person name="Zhang G.J."/>
            <person name="Wang J."/>
            <person name="Yao Y.G."/>
        </authorList>
    </citation>
    <scope>NUCLEOTIDE SEQUENCE [LARGE SCALE GENOMIC DNA]</scope>
</reference>
<feature type="coiled-coil region" evidence="7">
    <location>
        <begin position="248"/>
        <end position="283"/>
    </location>
</feature>
<evidence type="ECO:0000256" key="3">
    <source>
        <dbReference type="ARBA" id="ARBA00019596"/>
    </source>
</evidence>
<dbReference type="GO" id="GO:0000445">
    <property type="term" value="C:THO complex part of transcription export complex"/>
    <property type="evidence" value="ECO:0007669"/>
    <property type="project" value="TreeGrafter"/>
</dbReference>
<comment type="subunit">
    <text evidence="6">Component of the THO subcomplex, which is composed of THOC1, THOC2, THOC3, THOC5, THOC6 and THOC7. The THO subcomplex interacts with DDX39B to form the THO-DDX39B complex which multimerizes into a 28-subunit tetrameric assembly. Component of the transcription/export (TREX) complex at least composed of ALYREF/THOC4, DDX39B, SARNP/CIP29, CHTOP and the THO subcomplex; in the complex interacts with THOC1, THOC3, THOC5, THOC7 and DDX39B. TREX seems to have a dynamic structure involving ATP-dependent remodeling. Interacts with POLDIP3 and ZC3H11A.</text>
</comment>
<evidence type="ECO:0000256" key="7">
    <source>
        <dbReference type="SAM" id="Coils"/>
    </source>
</evidence>
<comment type="similarity">
    <text evidence="2">Belongs to the THOC2 family.</text>
</comment>
<dbReference type="STRING" id="246437.L8Y8T5"/>
<dbReference type="InterPro" id="IPR021418">
    <property type="entry name" value="THO_THOC2_C"/>
</dbReference>
<feature type="compositionally biased region" description="Low complexity" evidence="8">
    <location>
        <begin position="314"/>
        <end position="326"/>
    </location>
</feature>
<dbReference type="AlphaFoldDB" id="L8Y8T5"/>
<dbReference type="PANTHER" id="PTHR21597:SF0">
    <property type="entry name" value="THO COMPLEX SUBUNIT 2"/>
    <property type="match status" value="1"/>
</dbReference>
<evidence type="ECO:0000256" key="5">
    <source>
        <dbReference type="ARBA" id="ARBA00023242"/>
    </source>
</evidence>
<keyword evidence="7" id="KW-0175">Coiled coil</keyword>
<evidence type="ECO:0000256" key="4">
    <source>
        <dbReference type="ARBA" id="ARBA00022816"/>
    </source>
</evidence>
<evidence type="ECO:0000259" key="11">
    <source>
        <dbReference type="Pfam" id="PF16134"/>
    </source>
</evidence>
<keyword evidence="5" id="KW-0539">Nucleus</keyword>
<feature type="domain" description="THO complex subunitTHOC2 N-terminal" evidence="10">
    <location>
        <begin position="137"/>
        <end position="171"/>
    </location>
</feature>
<protein>
    <recommendedName>
        <fullName evidence="3">THO complex subunit 2</fullName>
    </recommendedName>
</protein>
<keyword evidence="4" id="KW-0509">mRNA transport</keyword>
<dbReference type="Pfam" id="PF11262">
    <property type="entry name" value="Tho2"/>
    <property type="match status" value="1"/>
</dbReference>
<evidence type="ECO:0000256" key="6">
    <source>
        <dbReference type="ARBA" id="ARBA00047033"/>
    </source>
</evidence>
<evidence type="ECO:0000256" key="8">
    <source>
        <dbReference type="SAM" id="MobiDB-lite"/>
    </source>
</evidence>
<dbReference type="Pfam" id="PF11732">
    <property type="entry name" value="Thoc2"/>
    <property type="match status" value="1"/>
</dbReference>
<evidence type="ECO:0000313" key="12">
    <source>
        <dbReference type="EMBL" id="ELV12848.1"/>
    </source>
</evidence>
<dbReference type="InterPro" id="IPR032302">
    <property type="entry name" value="THOC2_N"/>
</dbReference>
<feature type="region of interest" description="Disordered" evidence="8">
    <location>
        <begin position="294"/>
        <end position="463"/>
    </location>
</feature>
<dbReference type="Pfam" id="PF15348">
    <property type="entry name" value="GEMIN8"/>
    <property type="match status" value="1"/>
</dbReference>
<dbReference type="Proteomes" id="UP000011518">
    <property type="component" value="Unassembled WGS sequence"/>
</dbReference>
<accession>L8Y8T5</accession>
<comment type="subcellular location">
    <subcellularLocation>
        <location evidence="1">Nucleus</location>
    </subcellularLocation>
</comment>
<proteinExistence type="inferred from homology"/>
<keyword evidence="4" id="KW-0813">Transport</keyword>
<reference evidence="13" key="1">
    <citation type="submission" date="2012-07" db="EMBL/GenBank/DDBJ databases">
        <title>Genome of the Chinese tree shrew, a rising model animal genetically related to primates.</title>
        <authorList>
            <person name="Zhang G."/>
            <person name="Fan Y."/>
            <person name="Yao Y."/>
            <person name="Huang Z."/>
        </authorList>
    </citation>
    <scope>NUCLEOTIDE SEQUENCE [LARGE SCALE GENOMIC DNA]</scope>
</reference>
<dbReference type="InterPro" id="IPR021726">
    <property type="entry name" value="THO_THOC2_N"/>
</dbReference>